<protein>
    <recommendedName>
        <fullName evidence="3">Gfo/Idh/MocA-like oxidoreductase N-terminal domain-containing protein</fullName>
    </recommendedName>
</protein>
<dbReference type="AlphaFoldDB" id="A0A382CEK3"/>
<name>A0A382CEK3_9ZZZZ</name>
<dbReference type="PANTHER" id="PTHR43708:SF5">
    <property type="entry name" value="CONSERVED EXPRESSED OXIDOREDUCTASE (EUROFUNG)-RELATED"/>
    <property type="match status" value="1"/>
</dbReference>
<dbReference type="Pfam" id="PF01408">
    <property type="entry name" value="GFO_IDH_MocA"/>
    <property type="match status" value="1"/>
</dbReference>
<comment type="similarity">
    <text evidence="1">Belongs to the Gfo/Idh/MocA family.</text>
</comment>
<evidence type="ECO:0000259" key="3">
    <source>
        <dbReference type="Pfam" id="PF01408"/>
    </source>
</evidence>
<sequence>MPKKITVGIVGLGTIAQIHHLPNIVNLNNYFSIKSIADISPKLCEQIAKNLPKTISIYSDWKNLCKDPGIEAVFFLTSGAHSLMSKYALLNNKHVFAEKPLSLTVKDAKELSSISKRKKLVLQVGYMKTYEPLIKDIKQKIKTLGELRSVRLNVYHPSDDSQLTHVKIKKFNDIDRKVLNFAKKFEINQTKFSLGKLSNKWGHYYREVLQGSVIHGPSLLHSIFNELPVLEDVRIWPIINIHPNSKEPPCLNIFGKYKPYVMFEMNWLFLNDYPKYREILEINGKKGSLEVTFPPPYLKNITAGIKLYNSKGVSKKSGGIKSAFKIEVEEFYKNIINKNFDVNIKSAIKDIEWLQKIVFLGSQKYD</sequence>
<dbReference type="InterPro" id="IPR051317">
    <property type="entry name" value="Gfo/Idh/MocA_oxidoreduct"/>
</dbReference>
<dbReference type="InterPro" id="IPR036291">
    <property type="entry name" value="NAD(P)-bd_dom_sf"/>
</dbReference>
<evidence type="ECO:0000313" key="4">
    <source>
        <dbReference type="EMBL" id="SVB24111.1"/>
    </source>
</evidence>
<reference evidence="4" key="1">
    <citation type="submission" date="2018-05" db="EMBL/GenBank/DDBJ databases">
        <authorList>
            <person name="Lanie J.A."/>
            <person name="Ng W.-L."/>
            <person name="Kazmierczak K.M."/>
            <person name="Andrzejewski T.M."/>
            <person name="Davidsen T.M."/>
            <person name="Wayne K.J."/>
            <person name="Tettelin H."/>
            <person name="Glass J.I."/>
            <person name="Rusch D."/>
            <person name="Podicherti R."/>
            <person name="Tsui H.-C.T."/>
            <person name="Winkler M.E."/>
        </authorList>
    </citation>
    <scope>NUCLEOTIDE SEQUENCE</scope>
</reference>
<keyword evidence="2" id="KW-0560">Oxidoreductase</keyword>
<evidence type="ECO:0000256" key="1">
    <source>
        <dbReference type="ARBA" id="ARBA00010928"/>
    </source>
</evidence>
<dbReference type="EMBL" id="UINC01033983">
    <property type="protein sequence ID" value="SVB24111.1"/>
    <property type="molecule type" value="Genomic_DNA"/>
</dbReference>
<dbReference type="InterPro" id="IPR000683">
    <property type="entry name" value="Gfo/Idh/MocA-like_OxRdtase_N"/>
</dbReference>
<evidence type="ECO:0000256" key="2">
    <source>
        <dbReference type="ARBA" id="ARBA00023002"/>
    </source>
</evidence>
<accession>A0A382CEK3</accession>
<proteinExistence type="inferred from homology"/>
<dbReference type="GO" id="GO:0016491">
    <property type="term" value="F:oxidoreductase activity"/>
    <property type="evidence" value="ECO:0007669"/>
    <property type="project" value="UniProtKB-KW"/>
</dbReference>
<gene>
    <name evidence="4" type="ORF">METZ01_LOCUS176965</name>
</gene>
<dbReference type="Gene3D" id="3.40.50.720">
    <property type="entry name" value="NAD(P)-binding Rossmann-like Domain"/>
    <property type="match status" value="1"/>
</dbReference>
<dbReference type="PANTHER" id="PTHR43708">
    <property type="entry name" value="CONSERVED EXPRESSED OXIDOREDUCTASE (EUROFUNG)"/>
    <property type="match status" value="1"/>
</dbReference>
<dbReference type="SUPFAM" id="SSF51735">
    <property type="entry name" value="NAD(P)-binding Rossmann-fold domains"/>
    <property type="match status" value="1"/>
</dbReference>
<feature type="domain" description="Gfo/Idh/MocA-like oxidoreductase N-terminal" evidence="3">
    <location>
        <begin position="5"/>
        <end position="126"/>
    </location>
</feature>
<dbReference type="GO" id="GO:0000166">
    <property type="term" value="F:nucleotide binding"/>
    <property type="evidence" value="ECO:0007669"/>
    <property type="project" value="InterPro"/>
</dbReference>
<organism evidence="4">
    <name type="scientific">marine metagenome</name>
    <dbReference type="NCBI Taxonomy" id="408172"/>
    <lineage>
        <taxon>unclassified sequences</taxon>
        <taxon>metagenomes</taxon>
        <taxon>ecological metagenomes</taxon>
    </lineage>
</organism>